<dbReference type="RefSeq" id="WP_275000712.1">
    <property type="nucleotide sequence ID" value="NZ_CP118742.1"/>
</dbReference>
<protein>
    <submittedName>
        <fullName evidence="1">Uncharacterized protein</fullName>
    </submittedName>
</protein>
<organism evidence="1 2">
    <name type="scientific">Pediococcus pentosaceus</name>
    <dbReference type="NCBI Taxonomy" id="1255"/>
    <lineage>
        <taxon>Bacteria</taxon>
        <taxon>Bacillati</taxon>
        <taxon>Bacillota</taxon>
        <taxon>Bacilli</taxon>
        <taxon>Lactobacillales</taxon>
        <taxon>Lactobacillaceae</taxon>
        <taxon>Pediococcus</taxon>
    </lineage>
</organism>
<evidence type="ECO:0000313" key="1">
    <source>
        <dbReference type="EMBL" id="WEA58263.1"/>
    </source>
</evidence>
<gene>
    <name evidence="1" type="ORF">PWB86_09650</name>
</gene>
<proteinExistence type="predicted"/>
<keyword evidence="1" id="KW-0614">Plasmid</keyword>
<evidence type="ECO:0000313" key="2">
    <source>
        <dbReference type="Proteomes" id="UP001214131"/>
    </source>
</evidence>
<reference evidence="1 2" key="1">
    <citation type="submission" date="2023-02" db="EMBL/GenBank/DDBJ databases">
        <title>Comparative genomics and fermentation flavor characterization of five lactic acid bacteria reveal flavor biosynthesis metabolic pathways in fermented muskmelon puree.</title>
        <authorList>
            <person name="Yuan L."/>
            <person name="Li M."/>
            <person name="Xu X."/>
            <person name="Lao F."/>
            <person name="Wu J."/>
        </authorList>
    </citation>
    <scope>NUCLEOTIDE SEQUENCE [LARGE SCALE GENOMIC DNA]</scope>
    <source>
        <strain evidence="1 2">Ca-4</strain>
        <plasmid evidence="1 2">unnamed3</plasmid>
    </source>
</reference>
<dbReference type="EMBL" id="CP118742">
    <property type="protein sequence ID" value="WEA58263.1"/>
    <property type="molecule type" value="Genomic_DNA"/>
</dbReference>
<name>A0ABD7XA56_PEDPE</name>
<dbReference type="Proteomes" id="UP001214131">
    <property type="component" value="Plasmid unnamed3"/>
</dbReference>
<dbReference type="AlphaFoldDB" id="A0ABD7XA56"/>
<accession>A0ABD7XA56</accession>
<geneLocation type="plasmid" evidence="1 2">
    <name>unnamed3</name>
</geneLocation>
<sequence>MKLYVLAWGDPCEDIVQGIFTTKEKALESYEKEDSSYEYRVYEMNTDRNYKHSFDDCVSWNPEVLLYPDDSFTI</sequence>